<feature type="chain" id="PRO_5022883680" description="Arylsulfotransferase (ASST)" evidence="1">
    <location>
        <begin position="22"/>
        <end position="311"/>
    </location>
</feature>
<comment type="caution">
    <text evidence="2">The sequence shown here is derived from an EMBL/GenBank/DDBJ whole genome shotgun (WGS) entry which is preliminary data.</text>
</comment>
<dbReference type="InterPro" id="IPR011042">
    <property type="entry name" value="6-blade_b-propeller_TolB-like"/>
</dbReference>
<feature type="signal peptide" evidence="1">
    <location>
        <begin position="1"/>
        <end position="21"/>
    </location>
</feature>
<organism evidence="2 3">
    <name type="scientific">Allorhodopirellula solitaria</name>
    <dbReference type="NCBI Taxonomy" id="2527987"/>
    <lineage>
        <taxon>Bacteria</taxon>
        <taxon>Pseudomonadati</taxon>
        <taxon>Planctomycetota</taxon>
        <taxon>Planctomycetia</taxon>
        <taxon>Pirellulales</taxon>
        <taxon>Pirellulaceae</taxon>
        <taxon>Allorhodopirellula</taxon>
    </lineage>
</organism>
<keyword evidence="3" id="KW-1185">Reference proteome</keyword>
<gene>
    <name evidence="2" type="ORF">CA85_49650</name>
</gene>
<evidence type="ECO:0008006" key="4">
    <source>
        <dbReference type="Google" id="ProtNLM"/>
    </source>
</evidence>
<dbReference type="EMBL" id="SJPK01000027">
    <property type="protein sequence ID" value="TWT55338.1"/>
    <property type="molecule type" value="Genomic_DNA"/>
</dbReference>
<dbReference type="RefSeq" id="WP_146393847.1">
    <property type="nucleotide sequence ID" value="NZ_SJPK01000027.1"/>
</dbReference>
<dbReference type="Gene3D" id="2.120.10.30">
    <property type="entry name" value="TolB, C-terminal domain"/>
    <property type="match status" value="1"/>
</dbReference>
<dbReference type="SUPFAM" id="SSF63829">
    <property type="entry name" value="Calcium-dependent phosphotriesterase"/>
    <property type="match status" value="1"/>
</dbReference>
<name>A0A5C5WXK5_9BACT</name>
<keyword evidence="1" id="KW-0732">Signal</keyword>
<sequence precursor="true">MRIQLLLSVLALSIFAGSIGAQDTTHRFLACGQKTYIMEPDGEPSWTYPAATRDGYVLDDGTIVLTLSKSKKYRGGAVISIAPDGQEKLIWKGTQSEVNSAQPTAEGTFVITEAGDAPRLLEITAAGEVRTEFPLACQTQNHHMQTRMTRKLADGTYLAPHLLDFAVFHYSSQGKVLDKLETTLPGDPEQKIHTWPFTAIRHGDGHTLVCCTHGNRVVDFDDQGEIVWTLTNEDLPGDWLQDPCGAQMLPGGNIVITSYAAGRSDRQAPKLLEVTRDKEVVWTYRDDRQVGIHHFQILSTNGDRLDGPIMK</sequence>
<reference evidence="2 3" key="1">
    <citation type="submission" date="2019-02" db="EMBL/GenBank/DDBJ databases">
        <title>Deep-cultivation of Planctomycetes and their phenomic and genomic characterization uncovers novel biology.</title>
        <authorList>
            <person name="Wiegand S."/>
            <person name="Jogler M."/>
            <person name="Boedeker C."/>
            <person name="Pinto D."/>
            <person name="Vollmers J."/>
            <person name="Rivas-Marin E."/>
            <person name="Kohn T."/>
            <person name="Peeters S.H."/>
            <person name="Heuer A."/>
            <person name="Rast P."/>
            <person name="Oberbeckmann S."/>
            <person name="Bunk B."/>
            <person name="Jeske O."/>
            <person name="Meyerdierks A."/>
            <person name="Storesund J.E."/>
            <person name="Kallscheuer N."/>
            <person name="Luecker S."/>
            <person name="Lage O.M."/>
            <person name="Pohl T."/>
            <person name="Merkel B.J."/>
            <person name="Hornburger P."/>
            <person name="Mueller R.-W."/>
            <person name="Bruemmer F."/>
            <person name="Labrenz M."/>
            <person name="Spormann A.M."/>
            <person name="Op Den Camp H."/>
            <person name="Overmann J."/>
            <person name="Amann R."/>
            <person name="Jetten M.S.M."/>
            <person name="Mascher T."/>
            <person name="Medema M.H."/>
            <person name="Devos D.P."/>
            <person name="Kaster A.-K."/>
            <person name="Ovreas L."/>
            <person name="Rohde M."/>
            <person name="Galperin M.Y."/>
            <person name="Jogler C."/>
        </authorList>
    </citation>
    <scope>NUCLEOTIDE SEQUENCE [LARGE SCALE GENOMIC DNA]</scope>
    <source>
        <strain evidence="2 3">CA85</strain>
    </source>
</reference>
<dbReference type="AlphaFoldDB" id="A0A5C5WXK5"/>
<dbReference type="OrthoDB" id="9769838at2"/>
<proteinExistence type="predicted"/>
<protein>
    <recommendedName>
        <fullName evidence="4">Arylsulfotransferase (ASST)</fullName>
    </recommendedName>
</protein>
<evidence type="ECO:0000313" key="3">
    <source>
        <dbReference type="Proteomes" id="UP000318053"/>
    </source>
</evidence>
<evidence type="ECO:0000256" key="1">
    <source>
        <dbReference type="SAM" id="SignalP"/>
    </source>
</evidence>
<accession>A0A5C5WXK5</accession>
<dbReference type="Proteomes" id="UP000318053">
    <property type="component" value="Unassembled WGS sequence"/>
</dbReference>
<evidence type="ECO:0000313" key="2">
    <source>
        <dbReference type="EMBL" id="TWT55338.1"/>
    </source>
</evidence>